<sequence>DEMGWCAVTGYAMVDHQRASDALTNMKKEAHGIVLNETFWENPDALRNHPYFVEYVNRRERWADIINDIIDRD</sequence>
<protein>
    <submittedName>
        <fullName evidence="1">Uncharacterized protein</fullName>
    </submittedName>
</protein>
<organism evidence="1">
    <name type="scientific">uncultured Caudovirales phage</name>
    <dbReference type="NCBI Taxonomy" id="2100421"/>
    <lineage>
        <taxon>Viruses</taxon>
        <taxon>Duplodnaviria</taxon>
        <taxon>Heunggongvirae</taxon>
        <taxon>Uroviricota</taxon>
        <taxon>Caudoviricetes</taxon>
        <taxon>Peduoviridae</taxon>
        <taxon>Maltschvirus</taxon>
        <taxon>Maltschvirus maltsch</taxon>
    </lineage>
</organism>
<name>A0A6J5MYQ5_9CAUD</name>
<accession>A0A6J5MYQ5</accession>
<reference evidence="1" key="1">
    <citation type="submission" date="2020-04" db="EMBL/GenBank/DDBJ databases">
        <authorList>
            <person name="Chiriac C."/>
            <person name="Salcher M."/>
            <person name="Ghai R."/>
            <person name="Kavagutti S V."/>
        </authorList>
    </citation>
    <scope>NUCLEOTIDE SEQUENCE</scope>
</reference>
<feature type="non-terminal residue" evidence="1">
    <location>
        <position position="1"/>
    </location>
</feature>
<evidence type="ECO:0000313" key="1">
    <source>
        <dbReference type="EMBL" id="CAB4152004.1"/>
    </source>
</evidence>
<dbReference type="EMBL" id="LR796572">
    <property type="protein sequence ID" value="CAB4152004.1"/>
    <property type="molecule type" value="Genomic_DNA"/>
</dbReference>
<gene>
    <name evidence="1" type="ORF">UFOVP594_43</name>
</gene>
<proteinExistence type="predicted"/>